<protein>
    <recommendedName>
        <fullName evidence="1">AB hydrolase-1 domain-containing protein</fullName>
    </recommendedName>
</protein>
<reference evidence="2 3" key="1">
    <citation type="submission" date="2016-06" db="EMBL/GenBank/DDBJ databases">
        <authorList>
            <person name="Sutton G."/>
            <person name="Brinkac L."/>
            <person name="Sanka R."/>
            <person name="Adams M."/>
            <person name="Lau E."/>
            <person name="Sam S."/>
            <person name="Sreng N."/>
            <person name="Him V."/>
            <person name="Kerleguer A."/>
            <person name="Cheng S."/>
        </authorList>
    </citation>
    <scope>NUCLEOTIDE SEQUENCE [LARGE SCALE GENOMIC DNA]</scope>
    <source>
        <strain evidence="2 3">E2978</strain>
    </source>
</reference>
<dbReference type="PANTHER" id="PTHR46438">
    <property type="entry name" value="ALPHA/BETA-HYDROLASES SUPERFAMILY PROTEIN"/>
    <property type="match status" value="1"/>
</dbReference>
<evidence type="ECO:0000259" key="1">
    <source>
        <dbReference type="Pfam" id="PF12697"/>
    </source>
</evidence>
<dbReference type="EMBL" id="LZIT01000336">
    <property type="protein sequence ID" value="OBG27670.1"/>
    <property type="molecule type" value="Genomic_DNA"/>
</dbReference>
<dbReference type="PRINTS" id="PR00111">
    <property type="entry name" value="ABHYDROLASE"/>
</dbReference>
<organism evidence="2 3">
    <name type="scientific">Mycobacterium alsense</name>
    <dbReference type="NCBI Taxonomy" id="324058"/>
    <lineage>
        <taxon>Bacteria</taxon>
        <taxon>Bacillati</taxon>
        <taxon>Actinomycetota</taxon>
        <taxon>Actinomycetes</taxon>
        <taxon>Mycobacteriales</taxon>
        <taxon>Mycobacteriaceae</taxon>
        <taxon>Mycobacterium</taxon>
    </lineage>
</organism>
<evidence type="ECO:0000313" key="2">
    <source>
        <dbReference type="EMBL" id="OBG27670.1"/>
    </source>
</evidence>
<dbReference type="InterPro" id="IPR000073">
    <property type="entry name" value="AB_hydrolase_1"/>
</dbReference>
<dbReference type="PANTHER" id="PTHR46438:SF11">
    <property type="entry name" value="LIPASE-RELATED"/>
    <property type="match status" value="1"/>
</dbReference>
<accession>A0ABD6NSV2</accession>
<dbReference type="Proteomes" id="UP000092086">
    <property type="component" value="Unassembled WGS sequence"/>
</dbReference>
<name>A0ABD6NSV2_9MYCO</name>
<sequence>MHAVENGPDSEPALLLIHGYAGSTVWWDRLVPRLAENHRVIRVDLLGHGQSAKTTDGYAVAAQANMIASVLSELDVRRVIAVGHSTGGVIATALAEHPCDAVVALALIDSGPSVDAYLRPGGLGRLISMPVIGRILWALRSESTIRKGLSSAFTREVDIDSQIVADIRGMNHRAFTTTPKEIMKYLAGQSLPHRLVELALPVLVIFGVEDRRWRVSSTAGYSAVPNVAVELLPGIGHSPILEEPGLTADLLASFAAKHCTGAHGVRD</sequence>
<proteinExistence type="predicted"/>
<comment type="caution">
    <text evidence="2">The sequence shown here is derived from an EMBL/GenBank/DDBJ whole genome shotgun (WGS) entry which is preliminary data.</text>
</comment>
<feature type="domain" description="AB hydrolase-1" evidence="1">
    <location>
        <begin position="14"/>
        <end position="249"/>
    </location>
</feature>
<dbReference type="Gene3D" id="3.40.50.1820">
    <property type="entry name" value="alpha/beta hydrolase"/>
    <property type="match status" value="1"/>
</dbReference>
<gene>
    <name evidence="2" type="ORF">A5672_05075</name>
</gene>
<dbReference type="SUPFAM" id="SSF53474">
    <property type="entry name" value="alpha/beta-Hydrolases"/>
    <property type="match status" value="1"/>
</dbReference>
<dbReference type="AlphaFoldDB" id="A0ABD6NSV2"/>
<dbReference type="Pfam" id="PF12697">
    <property type="entry name" value="Abhydrolase_6"/>
    <property type="match status" value="1"/>
</dbReference>
<dbReference type="GO" id="GO:0003824">
    <property type="term" value="F:catalytic activity"/>
    <property type="evidence" value="ECO:0007669"/>
    <property type="project" value="UniProtKB-ARBA"/>
</dbReference>
<dbReference type="InterPro" id="IPR029058">
    <property type="entry name" value="AB_hydrolase_fold"/>
</dbReference>
<evidence type="ECO:0000313" key="3">
    <source>
        <dbReference type="Proteomes" id="UP000092086"/>
    </source>
</evidence>